<keyword evidence="10" id="KW-1185">Reference proteome</keyword>
<comment type="subcellular location">
    <subcellularLocation>
        <location evidence="1">Cell membrane</location>
        <topology evidence="1">Multi-pass membrane protein</topology>
    </subcellularLocation>
</comment>
<feature type="transmembrane region" description="Helical" evidence="8">
    <location>
        <begin position="610"/>
        <end position="633"/>
    </location>
</feature>
<evidence type="ECO:0000313" key="10">
    <source>
        <dbReference type="Proteomes" id="UP001642540"/>
    </source>
</evidence>
<dbReference type="EMBL" id="CAXLJM020000072">
    <property type="protein sequence ID" value="CAL8126366.1"/>
    <property type="molecule type" value="Genomic_DNA"/>
</dbReference>
<comment type="caution">
    <text evidence="9">The sequence shown here is derived from an EMBL/GenBank/DDBJ whole genome shotgun (WGS) entry which is preliminary data.</text>
</comment>
<dbReference type="PANTHER" id="PTHR42643:SF24">
    <property type="entry name" value="IONOTROPIC RECEPTOR 60A"/>
    <property type="match status" value="1"/>
</dbReference>
<keyword evidence="3 8" id="KW-0812">Transmembrane</keyword>
<feature type="transmembrane region" description="Helical" evidence="8">
    <location>
        <begin position="346"/>
        <end position="364"/>
    </location>
</feature>
<dbReference type="Gene3D" id="1.10.287.70">
    <property type="match status" value="1"/>
</dbReference>
<reference evidence="9 10" key="1">
    <citation type="submission" date="2024-08" db="EMBL/GenBank/DDBJ databases">
        <authorList>
            <person name="Cucini C."/>
            <person name="Frati F."/>
        </authorList>
    </citation>
    <scope>NUCLEOTIDE SEQUENCE [LARGE SCALE GENOMIC DNA]</scope>
</reference>
<gene>
    <name evidence="9" type="ORF">ODALV1_LOCUS21364</name>
</gene>
<dbReference type="InterPro" id="IPR052192">
    <property type="entry name" value="Insect_Ionotropic_Sensory_Rcpt"/>
</dbReference>
<dbReference type="PANTHER" id="PTHR42643">
    <property type="entry name" value="IONOTROPIC RECEPTOR 20A-RELATED"/>
    <property type="match status" value="1"/>
</dbReference>
<evidence type="ECO:0000256" key="2">
    <source>
        <dbReference type="ARBA" id="ARBA00022475"/>
    </source>
</evidence>
<name>A0ABP1RF57_9HEXA</name>
<evidence type="ECO:0000256" key="1">
    <source>
        <dbReference type="ARBA" id="ARBA00004651"/>
    </source>
</evidence>
<evidence type="ECO:0000313" key="9">
    <source>
        <dbReference type="EMBL" id="CAL8126366.1"/>
    </source>
</evidence>
<evidence type="ECO:0000256" key="4">
    <source>
        <dbReference type="ARBA" id="ARBA00022989"/>
    </source>
</evidence>
<accession>A0ABP1RF57</accession>
<proteinExistence type="predicted"/>
<evidence type="ECO:0000256" key="6">
    <source>
        <dbReference type="ARBA" id="ARBA00023170"/>
    </source>
</evidence>
<protein>
    <submittedName>
        <fullName evidence="9">Uncharacterized protein</fullName>
    </submittedName>
</protein>
<evidence type="ECO:0000256" key="8">
    <source>
        <dbReference type="SAM" id="Phobius"/>
    </source>
</evidence>
<dbReference type="Proteomes" id="UP001642540">
    <property type="component" value="Unassembled WGS sequence"/>
</dbReference>
<sequence>MEPKSGFKSSTKTFKKVVFVEFFVMLSSSRSLVGEGKRADSLSYNEIFESLIANISSQPMDSMFLFQSLENSSILESEMAISYTQLSNPQFVFTETTKMPKRSSYFPKEKVSQVALGKFSSSFVHVIIPITTENFPTITNLTILPFVRSDYDSFIVIGEEELLRSFFLTPLGLRLRHRIGFIWEESVGSNSSGFLIDPQIYNDGEMDLVHTVSKLRFSITGRNLRVSANTLRPYIVLLSDGNITGGTHYTMLTLAATNYNFTLEWDINPSRGNGKLAKDGTASGMLGDVLKGKADIAFIARLTLGQVGVIDLTTSNYVDTLVFMTRNPEAYLEWNAVIYLFTTETWGILLLVFLILIPIYYLILQNANRSIEPRSFQAFMIPFGILITQSIPKIPEKAYLLTMFLMIFVLNMNIAYNSNLSSFLTKLKPEVIPTSFQDLSRRLDYNITFNYLNNGSCDCFHFFNDSTSPMIISIRRRFMSHLEPDTGKCILRAILRRKTVCIGWESVTKIGIAQNASLYAGLSLVRVSNTVHSSLNSIGFQRHSIYTRMFNNIFGLYRDMGMVRYFKRQAEAVAFQEGQNWIRNRTHSKVYHVLRKFVDDMYNVVKPFELVHFTFAFILLFGGVFLSTVALLLEFLTRTNITRRVIVVEYSP</sequence>
<feature type="transmembrane region" description="Helical" evidence="8">
    <location>
        <begin position="398"/>
        <end position="416"/>
    </location>
</feature>
<organism evidence="9 10">
    <name type="scientific">Orchesella dallaii</name>
    <dbReference type="NCBI Taxonomy" id="48710"/>
    <lineage>
        <taxon>Eukaryota</taxon>
        <taxon>Metazoa</taxon>
        <taxon>Ecdysozoa</taxon>
        <taxon>Arthropoda</taxon>
        <taxon>Hexapoda</taxon>
        <taxon>Collembola</taxon>
        <taxon>Entomobryomorpha</taxon>
        <taxon>Entomobryoidea</taxon>
        <taxon>Orchesellidae</taxon>
        <taxon>Orchesellinae</taxon>
        <taxon>Orchesella</taxon>
    </lineage>
</organism>
<evidence type="ECO:0000256" key="7">
    <source>
        <dbReference type="ARBA" id="ARBA00023180"/>
    </source>
</evidence>
<evidence type="ECO:0000256" key="3">
    <source>
        <dbReference type="ARBA" id="ARBA00022692"/>
    </source>
</evidence>
<keyword evidence="2" id="KW-1003">Cell membrane</keyword>
<keyword evidence="6" id="KW-0675">Receptor</keyword>
<keyword evidence="7" id="KW-0325">Glycoprotein</keyword>
<dbReference type="SUPFAM" id="SSF53850">
    <property type="entry name" value="Periplasmic binding protein-like II"/>
    <property type="match status" value="1"/>
</dbReference>
<keyword evidence="4 8" id="KW-1133">Transmembrane helix</keyword>
<keyword evidence="5 8" id="KW-0472">Membrane</keyword>
<evidence type="ECO:0000256" key="5">
    <source>
        <dbReference type="ARBA" id="ARBA00023136"/>
    </source>
</evidence>
<dbReference type="Gene3D" id="3.40.190.10">
    <property type="entry name" value="Periplasmic binding protein-like II"/>
    <property type="match status" value="1"/>
</dbReference>